<sequence>MTSIVNAIALPRAKDTPRSPAPVRAAPIPWLRRFVRSRWSVWASPLALLLLWTAATTFEWMPAHILMSPWQVLLTAADLAESGELGQHLGISLFRLLAGFGLGASAGLAFGVVLGLSPGLRSYVDPTFNVLRQLPTVALIPLFILLFGIGESFKVFIVAKASFFIVALAVHDAIRNLSQRYFEVGQVYCFSRWQRIRLIVLPAIVPAALTGMRIALSRSWMVLVGAELLAADSGLGQMMEMGRQMFRLDVVMVGVVLTGVIGFGLDRACHALESRLMRWKRNGESI</sequence>
<dbReference type="Proteomes" id="UP000316665">
    <property type="component" value="Chromosome"/>
</dbReference>
<feature type="transmembrane region" description="Helical" evidence="7">
    <location>
        <begin position="155"/>
        <end position="174"/>
    </location>
</feature>
<dbReference type="InterPro" id="IPR000515">
    <property type="entry name" value="MetI-like"/>
</dbReference>
<dbReference type="Gene3D" id="1.10.3720.10">
    <property type="entry name" value="MetI-like"/>
    <property type="match status" value="1"/>
</dbReference>
<feature type="transmembrane region" description="Helical" evidence="7">
    <location>
        <begin position="245"/>
        <end position="265"/>
    </location>
</feature>
<feature type="domain" description="ABC transmembrane type-1" evidence="8">
    <location>
        <begin position="89"/>
        <end position="269"/>
    </location>
</feature>
<organism evidence="9 10">
    <name type="scientific">Janthinobacterium tructae</name>
    <dbReference type="NCBI Taxonomy" id="2590869"/>
    <lineage>
        <taxon>Bacteria</taxon>
        <taxon>Pseudomonadati</taxon>
        <taxon>Pseudomonadota</taxon>
        <taxon>Betaproteobacteria</taxon>
        <taxon>Burkholderiales</taxon>
        <taxon>Oxalobacteraceae</taxon>
        <taxon>Janthinobacterium</taxon>
    </lineage>
</organism>
<feature type="transmembrane region" description="Helical" evidence="7">
    <location>
        <begin position="129"/>
        <end position="149"/>
    </location>
</feature>
<evidence type="ECO:0000313" key="9">
    <source>
        <dbReference type="EMBL" id="QDG70011.1"/>
    </source>
</evidence>
<evidence type="ECO:0000256" key="6">
    <source>
        <dbReference type="ARBA" id="ARBA00023136"/>
    </source>
</evidence>
<dbReference type="GO" id="GO:0010438">
    <property type="term" value="P:cellular response to sulfur starvation"/>
    <property type="evidence" value="ECO:0007669"/>
    <property type="project" value="TreeGrafter"/>
</dbReference>
<dbReference type="OrthoDB" id="5298727at2"/>
<dbReference type="PANTHER" id="PTHR30151:SF25">
    <property type="entry name" value="TAURINE TRANSPORT SYSTEM PERMEASE PROTEIN TAUC"/>
    <property type="match status" value="1"/>
</dbReference>
<evidence type="ECO:0000313" key="10">
    <source>
        <dbReference type="Proteomes" id="UP000316665"/>
    </source>
</evidence>
<keyword evidence="5 7" id="KW-1133">Transmembrane helix</keyword>
<keyword evidence="10" id="KW-1185">Reference proteome</keyword>
<dbReference type="SUPFAM" id="SSF161098">
    <property type="entry name" value="MetI-like"/>
    <property type="match status" value="1"/>
</dbReference>
<keyword evidence="3" id="KW-1003">Cell membrane</keyword>
<protein>
    <submittedName>
        <fullName evidence="9">ABC transporter permease</fullName>
    </submittedName>
</protein>
<evidence type="ECO:0000256" key="1">
    <source>
        <dbReference type="ARBA" id="ARBA00004651"/>
    </source>
</evidence>
<feature type="transmembrane region" description="Helical" evidence="7">
    <location>
        <begin position="39"/>
        <end position="58"/>
    </location>
</feature>
<evidence type="ECO:0000256" key="5">
    <source>
        <dbReference type="ARBA" id="ARBA00022989"/>
    </source>
</evidence>
<evidence type="ECO:0000256" key="2">
    <source>
        <dbReference type="ARBA" id="ARBA00022448"/>
    </source>
</evidence>
<evidence type="ECO:0000256" key="7">
    <source>
        <dbReference type="RuleBase" id="RU363032"/>
    </source>
</evidence>
<proteinExistence type="inferred from homology"/>
<gene>
    <name evidence="9" type="ORF">FJQ89_05925</name>
</gene>
<evidence type="ECO:0000259" key="8">
    <source>
        <dbReference type="PROSITE" id="PS50928"/>
    </source>
</evidence>
<feature type="transmembrane region" description="Helical" evidence="7">
    <location>
        <begin position="93"/>
        <end position="117"/>
    </location>
</feature>
<dbReference type="PANTHER" id="PTHR30151">
    <property type="entry name" value="ALKANE SULFONATE ABC TRANSPORTER-RELATED, MEMBRANE SUBUNIT"/>
    <property type="match status" value="1"/>
</dbReference>
<keyword evidence="6 7" id="KW-0472">Membrane</keyword>
<keyword evidence="2 7" id="KW-0813">Transport</keyword>
<dbReference type="InterPro" id="IPR035906">
    <property type="entry name" value="MetI-like_sf"/>
</dbReference>
<dbReference type="RefSeq" id="WP_141169453.1">
    <property type="nucleotide sequence ID" value="NZ_CP041185.1"/>
</dbReference>
<dbReference type="FunFam" id="1.10.3720.10:FF:000003">
    <property type="entry name" value="Aliphatic sulfonate ABC transporter permease"/>
    <property type="match status" value="1"/>
</dbReference>
<dbReference type="AlphaFoldDB" id="A0A4Y6RAJ7"/>
<dbReference type="PROSITE" id="PS50928">
    <property type="entry name" value="ABC_TM1"/>
    <property type="match status" value="1"/>
</dbReference>
<dbReference type="EMBL" id="CP041185">
    <property type="protein sequence ID" value="QDG70011.1"/>
    <property type="molecule type" value="Genomic_DNA"/>
</dbReference>
<comment type="subcellular location">
    <subcellularLocation>
        <location evidence="1 7">Cell membrane</location>
        <topology evidence="1 7">Multi-pass membrane protein</topology>
    </subcellularLocation>
</comment>
<dbReference type="KEGG" id="jas:FJQ89_05925"/>
<dbReference type="GO" id="GO:0042918">
    <property type="term" value="P:alkanesulfonate transmembrane transport"/>
    <property type="evidence" value="ECO:0007669"/>
    <property type="project" value="UniProtKB-ARBA"/>
</dbReference>
<reference evidence="9 10" key="1">
    <citation type="submission" date="2019-06" db="EMBL/GenBank/DDBJ databases">
        <title>Complete genome sequence of Janthinobacterium sp. SNU WT3 isolated from diseased rainbow trout.</title>
        <authorList>
            <person name="Oh W.T."/>
            <person name="Park S.C."/>
        </authorList>
    </citation>
    <scope>NUCLEOTIDE SEQUENCE [LARGE SCALE GENOMIC DNA]</scope>
    <source>
        <strain evidence="9 10">SNU WT3</strain>
    </source>
</reference>
<accession>A0A4Y6RAJ7</accession>
<evidence type="ECO:0000256" key="3">
    <source>
        <dbReference type="ARBA" id="ARBA00022475"/>
    </source>
</evidence>
<evidence type="ECO:0000256" key="4">
    <source>
        <dbReference type="ARBA" id="ARBA00022692"/>
    </source>
</evidence>
<dbReference type="GO" id="GO:0005886">
    <property type="term" value="C:plasma membrane"/>
    <property type="evidence" value="ECO:0007669"/>
    <property type="project" value="UniProtKB-SubCell"/>
</dbReference>
<keyword evidence="4 7" id="KW-0812">Transmembrane</keyword>
<feature type="transmembrane region" description="Helical" evidence="7">
    <location>
        <begin position="195"/>
        <end position="216"/>
    </location>
</feature>
<dbReference type="CDD" id="cd06261">
    <property type="entry name" value="TM_PBP2"/>
    <property type="match status" value="1"/>
</dbReference>
<comment type="similarity">
    <text evidence="7">Belongs to the binding-protein-dependent transport system permease family.</text>
</comment>
<dbReference type="Pfam" id="PF00528">
    <property type="entry name" value="BPD_transp_1"/>
    <property type="match status" value="1"/>
</dbReference>
<name>A0A4Y6RAJ7_9BURK</name>